<dbReference type="Gene3D" id="1.10.260.40">
    <property type="entry name" value="lambda repressor-like DNA-binding domains"/>
    <property type="match status" value="1"/>
</dbReference>
<organism evidence="1 2">
    <name type="scientific">Citricoccus parietis</name>
    <dbReference type="NCBI Taxonomy" id="592307"/>
    <lineage>
        <taxon>Bacteria</taxon>
        <taxon>Bacillati</taxon>
        <taxon>Actinomycetota</taxon>
        <taxon>Actinomycetes</taxon>
        <taxon>Micrococcales</taxon>
        <taxon>Micrococcaceae</taxon>
        <taxon>Citricoccus</taxon>
    </lineage>
</organism>
<proteinExistence type="predicted"/>
<protein>
    <submittedName>
        <fullName evidence="1">Helix-turn-helix domain-containing protein</fullName>
    </submittedName>
</protein>
<evidence type="ECO:0000313" key="1">
    <source>
        <dbReference type="EMBL" id="MFB9073179.1"/>
    </source>
</evidence>
<reference evidence="1 2" key="1">
    <citation type="submission" date="2024-09" db="EMBL/GenBank/DDBJ databases">
        <authorList>
            <person name="Sun Q."/>
            <person name="Mori K."/>
        </authorList>
    </citation>
    <scope>NUCLEOTIDE SEQUENCE [LARGE SCALE GENOMIC DNA]</scope>
    <source>
        <strain evidence="1 2">CCM 7609</strain>
    </source>
</reference>
<dbReference type="SMART" id="SM00530">
    <property type="entry name" value="HTH_XRE"/>
    <property type="match status" value="1"/>
</dbReference>
<name>A0ABV5G2M2_9MICC</name>
<dbReference type="SUPFAM" id="SSF47413">
    <property type="entry name" value="lambda repressor-like DNA-binding domains"/>
    <property type="match status" value="1"/>
</dbReference>
<sequence>MVGRRSKGTFPYAERSLELGRLLKSERQHVLKISRRELAERSGVAESSIQAIEDGRTLEPGLFTVISLGVALGLDLGDMMRSLTGAVHRKTLSPNRSAKDEAA</sequence>
<evidence type="ECO:0000313" key="2">
    <source>
        <dbReference type="Proteomes" id="UP001589575"/>
    </source>
</evidence>
<dbReference type="InterPro" id="IPR010982">
    <property type="entry name" value="Lambda_DNA-bd_dom_sf"/>
</dbReference>
<accession>A0ABV5G2M2</accession>
<keyword evidence="2" id="KW-1185">Reference proteome</keyword>
<dbReference type="CDD" id="cd00093">
    <property type="entry name" value="HTH_XRE"/>
    <property type="match status" value="1"/>
</dbReference>
<gene>
    <name evidence="1" type="ORF">ACFFX0_19040</name>
</gene>
<dbReference type="Pfam" id="PF13560">
    <property type="entry name" value="HTH_31"/>
    <property type="match status" value="1"/>
</dbReference>
<dbReference type="InterPro" id="IPR001387">
    <property type="entry name" value="Cro/C1-type_HTH"/>
</dbReference>
<dbReference type="PROSITE" id="PS50943">
    <property type="entry name" value="HTH_CROC1"/>
    <property type="match status" value="1"/>
</dbReference>
<dbReference type="EMBL" id="JBHMFI010000001">
    <property type="protein sequence ID" value="MFB9073179.1"/>
    <property type="molecule type" value="Genomic_DNA"/>
</dbReference>
<comment type="caution">
    <text evidence="1">The sequence shown here is derived from an EMBL/GenBank/DDBJ whole genome shotgun (WGS) entry which is preliminary data.</text>
</comment>
<dbReference type="Proteomes" id="UP001589575">
    <property type="component" value="Unassembled WGS sequence"/>
</dbReference>